<evidence type="ECO:0000256" key="3">
    <source>
        <dbReference type="ARBA" id="ARBA00034247"/>
    </source>
</evidence>
<evidence type="ECO:0000313" key="7">
    <source>
        <dbReference type="Proteomes" id="UP000000225"/>
    </source>
</evidence>
<dbReference type="HOGENOM" id="CLU_526438_0_0_6"/>
<dbReference type="InterPro" id="IPR050469">
    <property type="entry name" value="Diguanylate_Cyclase"/>
</dbReference>
<feature type="transmembrane region" description="Helical" evidence="4">
    <location>
        <begin position="330"/>
        <end position="349"/>
    </location>
</feature>
<keyword evidence="4" id="KW-0812">Transmembrane</keyword>
<dbReference type="InterPro" id="IPR000160">
    <property type="entry name" value="GGDEF_dom"/>
</dbReference>
<keyword evidence="4" id="KW-1133">Transmembrane helix</keyword>
<dbReference type="EC" id="2.7.7.65" evidence="2"/>
<feature type="domain" description="GGDEF" evidence="5">
    <location>
        <begin position="392"/>
        <end position="522"/>
    </location>
</feature>
<dbReference type="Gene3D" id="3.30.70.270">
    <property type="match status" value="1"/>
</dbReference>
<dbReference type="SUPFAM" id="SSF55073">
    <property type="entry name" value="Nucleotide cyclase"/>
    <property type="match status" value="1"/>
</dbReference>
<dbReference type="eggNOG" id="COG3706">
    <property type="taxonomic scope" value="Bacteria"/>
</dbReference>
<dbReference type="Gene3D" id="3.30.450.20">
    <property type="entry name" value="PAS domain"/>
    <property type="match status" value="1"/>
</dbReference>
<dbReference type="FunFam" id="3.30.70.270:FF:000001">
    <property type="entry name" value="Diguanylate cyclase domain protein"/>
    <property type="match status" value="1"/>
</dbReference>
<comment type="cofactor">
    <cofactor evidence="1">
        <name>Mg(2+)</name>
        <dbReference type="ChEBI" id="CHEBI:18420"/>
    </cofactor>
</comment>
<evidence type="ECO:0000256" key="4">
    <source>
        <dbReference type="SAM" id="Phobius"/>
    </source>
</evidence>
<dbReference type="NCBIfam" id="TIGR00254">
    <property type="entry name" value="GGDEF"/>
    <property type="match status" value="1"/>
</dbReference>
<organism evidence="6 7">
    <name type="scientific">Aeromonas salmonicida (strain A449)</name>
    <dbReference type="NCBI Taxonomy" id="382245"/>
    <lineage>
        <taxon>Bacteria</taxon>
        <taxon>Pseudomonadati</taxon>
        <taxon>Pseudomonadota</taxon>
        <taxon>Gammaproteobacteria</taxon>
        <taxon>Aeromonadales</taxon>
        <taxon>Aeromonadaceae</taxon>
        <taxon>Aeromonas</taxon>
    </lineage>
</organism>
<dbReference type="KEGG" id="asa:ASA_1272"/>
<dbReference type="PANTHER" id="PTHR45138:SF9">
    <property type="entry name" value="DIGUANYLATE CYCLASE DGCM-RELATED"/>
    <property type="match status" value="1"/>
</dbReference>
<dbReference type="Proteomes" id="UP000000225">
    <property type="component" value="Chromosome"/>
</dbReference>
<keyword evidence="4" id="KW-0472">Membrane</keyword>
<dbReference type="PANTHER" id="PTHR45138">
    <property type="entry name" value="REGULATORY COMPONENTS OF SENSORY TRANSDUCTION SYSTEM"/>
    <property type="match status" value="1"/>
</dbReference>
<protein>
    <recommendedName>
        <fullName evidence="2">diguanylate cyclase</fullName>
        <ecNumber evidence="2">2.7.7.65</ecNumber>
    </recommendedName>
</protein>
<comment type="catalytic activity">
    <reaction evidence="3">
        <text>2 GTP = 3',3'-c-di-GMP + 2 diphosphate</text>
        <dbReference type="Rhea" id="RHEA:24898"/>
        <dbReference type="ChEBI" id="CHEBI:33019"/>
        <dbReference type="ChEBI" id="CHEBI:37565"/>
        <dbReference type="ChEBI" id="CHEBI:58805"/>
        <dbReference type="EC" id="2.7.7.65"/>
    </reaction>
</comment>
<dbReference type="GO" id="GO:0052621">
    <property type="term" value="F:diguanylate cyclase activity"/>
    <property type="evidence" value="ECO:0007669"/>
    <property type="project" value="UniProtKB-EC"/>
</dbReference>
<evidence type="ECO:0000256" key="2">
    <source>
        <dbReference type="ARBA" id="ARBA00012528"/>
    </source>
</evidence>
<reference evidence="7" key="1">
    <citation type="journal article" date="2008" name="BMC Genomics">
        <title>The genome of Aeromonas salmonicida subsp. salmonicida A449: insights into the evolution of a fish pathogen.</title>
        <authorList>
            <person name="Reith M.E."/>
            <person name="Singh R.K."/>
            <person name="Curtis B."/>
            <person name="Boyd J.M."/>
            <person name="Bouevitch A."/>
            <person name="Kimball J."/>
            <person name="Munholland J."/>
            <person name="Murphy C."/>
            <person name="Sarty D."/>
            <person name="Williams J."/>
            <person name="Nash J.H."/>
            <person name="Johnson S.C."/>
            <person name="Brown L.L."/>
        </authorList>
    </citation>
    <scope>NUCLEOTIDE SEQUENCE [LARGE SCALE GENOMIC DNA]</scope>
    <source>
        <strain evidence="7">A449</strain>
    </source>
</reference>
<dbReference type="InterPro" id="IPR043128">
    <property type="entry name" value="Rev_trsase/Diguanyl_cyclase"/>
</dbReference>
<evidence type="ECO:0000259" key="5">
    <source>
        <dbReference type="PROSITE" id="PS50887"/>
    </source>
</evidence>
<accession>A4SKF7</accession>
<dbReference type="STRING" id="29491.GCA_000820065_01125"/>
<dbReference type="PROSITE" id="PS50887">
    <property type="entry name" value="GGDEF"/>
    <property type="match status" value="1"/>
</dbReference>
<dbReference type="Pfam" id="PF00990">
    <property type="entry name" value="GGDEF"/>
    <property type="match status" value="1"/>
</dbReference>
<proteinExistence type="predicted"/>
<dbReference type="GO" id="GO:1902201">
    <property type="term" value="P:negative regulation of bacterial-type flagellum-dependent cell motility"/>
    <property type="evidence" value="ECO:0007669"/>
    <property type="project" value="TreeGrafter"/>
</dbReference>
<dbReference type="SUPFAM" id="SSF103190">
    <property type="entry name" value="Sensory domain-like"/>
    <property type="match status" value="1"/>
</dbReference>
<dbReference type="InterPro" id="IPR029787">
    <property type="entry name" value="Nucleotide_cyclase"/>
</dbReference>
<evidence type="ECO:0000313" key="6">
    <source>
        <dbReference type="EMBL" id="ABO89379.1"/>
    </source>
</evidence>
<dbReference type="GO" id="GO:0005886">
    <property type="term" value="C:plasma membrane"/>
    <property type="evidence" value="ECO:0007669"/>
    <property type="project" value="TreeGrafter"/>
</dbReference>
<sequence>MNRTSPDQARPPMPAPRIHIVTRSQHWLLGTLVILLLALTFHQTLKQVTELNERDTLNMAARLRSQFQQMETVLEAMRGQAEERLRSNPQSALTRQLYQALRTDPELGFSLDKVPANLPAGLSGNLTGLGRLPAPGSEREARLHLALSLSPLLSTASKLLGDKVAWLYFTGVDDFIYLYPWIPSSEFRFHRAIYLKSYWQDALKQQNPSQRAIVSRPYEDFAGEGQMISLSQPIVKDQVLVGVISIDVLLERLDRLLHESTPAIGTLFLVNQHQQILASSAQGADFVPKFQTDRHGYQWRQGALQLVQTIPDTQLTLIHRIPLTALTQALFWHSLPSLITIFFMMWAALSSLKARRLNRQLDYLSSHDALTGTYNRHYFDEFERLHLRAKAREVGVVMFDCDHFKQVNDRFGHEVGDQVLIRLVTLCQPLLKKEDALIRWGGEEFLLLARGREPLEQLAERLRLQIAEHPWEEIAPDLAVTISLGYHHCRAGTPLKEAIHRADLALYQAKANGRNRSEGWQDDGAKNTG</sequence>
<dbReference type="CDD" id="cd01949">
    <property type="entry name" value="GGDEF"/>
    <property type="match status" value="1"/>
</dbReference>
<evidence type="ECO:0000256" key="1">
    <source>
        <dbReference type="ARBA" id="ARBA00001946"/>
    </source>
</evidence>
<dbReference type="GO" id="GO:0043709">
    <property type="term" value="P:cell adhesion involved in single-species biofilm formation"/>
    <property type="evidence" value="ECO:0007669"/>
    <property type="project" value="TreeGrafter"/>
</dbReference>
<dbReference type="EMBL" id="CP000644">
    <property type="protein sequence ID" value="ABO89379.1"/>
    <property type="molecule type" value="Genomic_DNA"/>
</dbReference>
<name>A4SKF7_AERS4</name>
<dbReference type="SMART" id="SM00267">
    <property type="entry name" value="GGDEF"/>
    <property type="match status" value="1"/>
</dbReference>
<dbReference type="AlphaFoldDB" id="A4SKF7"/>
<dbReference type="InterPro" id="IPR029151">
    <property type="entry name" value="Sensor-like_sf"/>
</dbReference>
<gene>
    <name evidence="6" type="ordered locus">ASA_1272</name>
</gene>
<dbReference type="Pfam" id="PF22673">
    <property type="entry name" value="MCP-like_PDC_1"/>
    <property type="match status" value="1"/>
</dbReference>